<proteinExistence type="predicted"/>
<dbReference type="EMBL" id="MU793247">
    <property type="protein sequence ID" value="KAJ3790752.1"/>
    <property type="molecule type" value="Genomic_DNA"/>
</dbReference>
<protein>
    <submittedName>
        <fullName evidence="1">Uncharacterized protein</fullName>
    </submittedName>
</protein>
<name>A0AA38U0P1_9AGAR</name>
<dbReference type="Proteomes" id="UP001163798">
    <property type="component" value="Unassembled WGS sequence"/>
</dbReference>
<keyword evidence="2" id="KW-1185">Reference proteome</keyword>
<reference evidence="1" key="1">
    <citation type="submission" date="2022-08" db="EMBL/GenBank/DDBJ databases">
        <authorList>
            <consortium name="DOE Joint Genome Institute"/>
            <person name="Min B."/>
            <person name="Riley R."/>
            <person name="Sierra-Patev S."/>
            <person name="Naranjo-Ortiz M."/>
            <person name="Looney B."/>
            <person name="Konkel Z."/>
            <person name="Slot J.C."/>
            <person name="Sakamoto Y."/>
            <person name="Steenwyk J.L."/>
            <person name="Rokas A."/>
            <person name="Carro J."/>
            <person name="Camarero S."/>
            <person name="Ferreira P."/>
            <person name="Molpeceres G."/>
            <person name="Ruiz-Duenas F.J."/>
            <person name="Serrano A."/>
            <person name="Henrissat B."/>
            <person name="Drula E."/>
            <person name="Hughes K.W."/>
            <person name="Mata J.L."/>
            <person name="Ishikawa N.K."/>
            <person name="Vargas-Isla R."/>
            <person name="Ushijima S."/>
            <person name="Smith C.A."/>
            <person name="Ahrendt S."/>
            <person name="Andreopoulos W."/>
            <person name="He G."/>
            <person name="Labutti K."/>
            <person name="Lipzen A."/>
            <person name="Ng V."/>
            <person name="Sandor L."/>
            <person name="Barry K."/>
            <person name="Martinez A.T."/>
            <person name="Xiao Y."/>
            <person name="Gibbons J.G."/>
            <person name="Terashima K."/>
            <person name="Hibbett D.S."/>
            <person name="Grigoriev I.V."/>
        </authorList>
    </citation>
    <scope>NUCLEOTIDE SEQUENCE</scope>
    <source>
        <strain evidence="1">TFB10291</strain>
    </source>
</reference>
<accession>A0AA38U0P1</accession>
<sequence length="72" mass="7940">MGEMTYLSDHIVLLCFWLSLAAFGGFGRVNISICKSRKCLKKERQSEKAGWSANFCKRARGGGGSCSFRGVM</sequence>
<evidence type="ECO:0000313" key="1">
    <source>
        <dbReference type="EMBL" id="KAJ3790752.1"/>
    </source>
</evidence>
<evidence type="ECO:0000313" key="2">
    <source>
        <dbReference type="Proteomes" id="UP001163798"/>
    </source>
</evidence>
<gene>
    <name evidence="1" type="ORF">GGU10DRAFT_339431</name>
</gene>
<comment type="caution">
    <text evidence="1">The sequence shown here is derived from an EMBL/GenBank/DDBJ whole genome shotgun (WGS) entry which is preliminary data.</text>
</comment>
<organism evidence="1 2">
    <name type="scientific">Lentinula aff. detonsa</name>
    <dbReference type="NCBI Taxonomy" id="2804958"/>
    <lineage>
        <taxon>Eukaryota</taxon>
        <taxon>Fungi</taxon>
        <taxon>Dikarya</taxon>
        <taxon>Basidiomycota</taxon>
        <taxon>Agaricomycotina</taxon>
        <taxon>Agaricomycetes</taxon>
        <taxon>Agaricomycetidae</taxon>
        <taxon>Agaricales</taxon>
        <taxon>Marasmiineae</taxon>
        <taxon>Omphalotaceae</taxon>
        <taxon>Lentinula</taxon>
    </lineage>
</organism>
<dbReference type="AlphaFoldDB" id="A0AA38U0P1"/>